<feature type="transmembrane region" description="Helical" evidence="6">
    <location>
        <begin position="305"/>
        <end position="329"/>
    </location>
</feature>
<organism evidence="7 8">
    <name type="scientific">Solirubrobacter ginsenosidimutans</name>
    <dbReference type="NCBI Taxonomy" id="490573"/>
    <lineage>
        <taxon>Bacteria</taxon>
        <taxon>Bacillati</taxon>
        <taxon>Actinomycetota</taxon>
        <taxon>Thermoleophilia</taxon>
        <taxon>Solirubrobacterales</taxon>
        <taxon>Solirubrobacteraceae</taxon>
        <taxon>Solirubrobacter</taxon>
    </lineage>
</organism>
<evidence type="ECO:0000313" key="7">
    <source>
        <dbReference type="EMBL" id="MDA0161593.1"/>
    </source>
</evidence>
<proteinExistence type="predicted"/>
<evidence type="ECO:0000313" key="8">
    <source>
        <dbReference type="Proteomes" id="UP001149140"/>
    </source>
</evidence>
<dbReference type="EMBL" id="JAPDOD010000013">
    <property type="protein sequence ID" value="MDA0161593.1"/>
    <property type="molecule type" value="Genomic_DNA"/>
</dbReference>
<keyword evidence="2" id="KW-1003">Cell membrane</keyword>
<gene>
    <name evidence="7" type="ORF">OM076_15050</name>
</gene>
<dbReference type="Proteomes" id="UP001149140">
    <property type="component" value="Unassembled WGS sequence"/>
</dbReference>
<feature type="transmembrane region" description="Helical" evidence="6">
    <location>
        <begin position="273"/>
        <end position="298"/>
    </location>
</feature>
<dbReference type="CDD" id="cd06579">
    <property type="entry name" value="TM_PBP1_transp_AraH_like"/>
    <property type="match status" value="1"/>
</dbReference>
<dbReference type="GO" id="GO:0022857">
    <property type="term" value="F:transmembrane transporter activity"/>
    <property type="evidence" value="ECO:0007669"/>
    <property type="project" value="InterPro"/>
</dbReference>
<name>A0A9X3S5G1_9ACTN</name>
<dbReference type="PANTHER" id="PTHR32196:SF72">
    <property type="entry name" value="RIBOSE IMPORT PERMEASE PROTEIN RBSC"/>
    <property type="match status" value="1"/>
</dbReference>
<dbReference type="GO" id="GO:0005886">
    <property type="term" value="C:plasma membrane"/>
    <property type="evidence" value="ECO:0007669"/>
    <property type="project" value="UniProtKB-SubCell"/>
</dbReference>
<comment type="caution">
    <text evidence="7">The sequence shown here is derived from an EMBL/GenBank/DDBJ whole genome shotgun (WGS) entry which is preliminary data.</text>
</comment>
<dbReference type="Pfam" id="PF02653">
    <property type="entry name" value="BPD_transp_2"/>
    <property type="match status" value="1"/>
</dbReference>
<evidence type="ECO:0000256" key="2">
    <source>
        <dbReference type="ARBA" id="ARBA00022475"/>
    </source>
</evidence>
<dbReference type="PANTHER" id="PTHR32196">
    <property type="entry name" value="ABC TRANSPORTER PERMEASE PROTEIN YPHD-RELATED-RELATED"/>
    <property type="match status" value="1"/>
</dbReference>
<keyword evidence="8" id="KW-1185">Reference proteome</keyword>
<dbReference type="InterPro" id="IPR001851">
    <property type="entry name" value="ABC_transp_permease"/>
</dbReference>
<keyword evidence="3 6" id="KW-0812">Transmembrane</keyword>
<comment type="subcellular location">
    <subcellularLocation>
        <location evidence="1">Cell membrane</location>
        <topology evidence="1">Multi-pass membrane protein</topology>
    </subcellularLocation>
</comment>
<accession>A0A9X3S5G1</accession>
<evidence type="ECO:0000256" key="4">
    <source>
        <dbReference type="ARBA" id="ARBA00022989"/>
    </source>
</evidence>
<evidence type="ECO:0000256" key="3">
    <source>
        <dbReference type="ARBA" id="ARBA00022692"/>
    </source>
</evidence>
<dbReference type="RefSeq" id="WP_270040810.1">
    <property type="nucleotide sequence ID" value="NZ_JAPDOD010000013.1"/>
</dbReference>
<feature type="transmembrane region" description="Helical" evidence="6">
    <location>
        <begin position="87"/>
        <end position="105"/>
    </location>
</feature>
<feature type="transmembrane region" description="Helical" evidence="6">
    <location>
        <begin position="140"/>
        <end position="158"/>
    </location>
</feature>
<evidence type="ECO:0000256" key="5">
    <source>
        <dbReference type="ARBA" id="ARBA00023136"/>
    </source>
</evidence>
<dbReference type="AlphaFoldDB" id="A0A9X3S5G1"/>
<keyword evidence="4 6" id="KW-1133">Transmembrane helix</keyword>
<reference evidence="7" key="1">
    <citation type="submission" date="2022-10" db="EMBL/GenBank/DDBJ databases">
        <title>The WGS of Solirubrobacter ginsenosidimutans DSM 21036.</title>
        <authorList>
            <person name="Jiang Z."/>
        </authorList>
    </citation>
    <scope>NUCLEOTIDE SEQUENCE</scope>
    <source>
        <strain evidence="7">DSM 21036</strain>
    </source>
</reference>
<keyword evidence="5 6" id="KW-0472">Membrane</keyword>
<evidence type="ECO:0000256" key="6">
    <source>
        <dbReference type="SAM" id="Phobius"/>
    </source>
</evidence>
<feature type="transmembrane region" description="Helical" evidence="6">
    <location>
        <begin position="178"/>
        <end position="203"/>
    </location>
</feature>
<sequence length="338" mass="35251">MATQIESAAQMAPPTPGEDKKGGLFSGERFATLGPLLALLLVCAFFTTQSDRFLSGQNFSLIFQQVMVIGTLAIGQTLIILTAGIDLACGAIMAFGGIVMTKLAVTGGVPPFLALLIGIAACGAFGLLHGVLVTRVNLPPFIVTLGTLNIAFALTHIYSKDETISDLPSLFTALGNSFKIGSTSITYGSLLCLGLFILAWFVLSQTTWGRRIFAIGDNPEATRLMGINVKRHLVMIYLVATVIYGIAALLLISRTGVGDPNAGQTENLEAITAVVLGGTSLFGGRGTVIGTLIGALIVGVLRNGLVLMGVASIYQVLITGILVILAVTVDQIARGRAK</sequence>
<protein>
    <submittedName>
        <fullName evidence="7">ABC transporter permease</fullName>
    </submittedName>
</protein>
<evidence type="ECO:0000256" key="1">
    <source>
        <dbReference type="ARBA" id="ARBA00004651"/>
    </source>
</evidence>
<feature type="transmembrane region" description="Helical" evidence="6">
    <location>
        <begin position="233"/>
        <end position="253"/>
    </location>
</feature>
<feature type="transmembrane region" description="Helical" evidence="6">
    <location>
        <begin position="111"/>
        <end position="133"/>
    </location>
</feature>